<dbReference type="PANTHER" id="PTHR12561">
    <property type="entry name" value="LIPOATE-PROTEIN LIGASE"/>
    <property type="match status" value="1"/>
</dbReference>
<dbReference type="GO" id="GO:0005739">
    <property type="term" value="C:mitochondrion"/>
    <property type="evidence" value="ECO:0007669"/>
    <property type="project" value="TreeGrafter"/>
</dbReference>
<comment type="pathway">
    <text evidence="1">Protein modification; protein lipoylation via exogenous pathway; protein N(6)-(lipoyl)lysine from lipoate: step 2/2.</text>
</comment>
<feature type="domain" description="BPL/LPL catalytic" evidence="3">
    <location>
        <begin position="45"/>
        <end position="232"/>
    </location>
</feature>
<dbReference type="Gene3D" id="3.30.390.50">
    <property type="entry name" value="CO dehydrogenase flavoprotein, C-terminal domain"/>
    <property type="match status" value="1"/>
</dbReference>
<evidence type="ECO:0000313" key="4">
    <source>
        <dbReference type="EMBL" id="JAV72492.1"/>
    </source>
</evidence>
<protein>
    <recommendedName>
        <fullName evidence="3">BPL/LPL catalytic domain-containing protein</fullName>
    </recommendedName>
</protein>
<dbReference type="InterPro" id="IPR004562">
    <property type="entry name" value="LipoylTrfase_LipoateP_Ligase"/>
</dbReference>
<dbReference type="PANTHER" id="PTHR12561:SF3">
    <property type="entry name" value="LIPOYLTRANSFERASE 1, MITOCHONDRIAL"/>
    <property type="match status" value="1"/>
</dbReference>
<organism evidence="4">
    <name type="scientific">Photinus pyralis</name>
    <name type="common">Common eastern firefly</name>
    <name type="synonym">Lampyris pyralis</name>
    <dbReference type="NCBI Taxonomy" id="7054"/>
    <lineage>
        <taxon>Eukaryota</taxon>
        <taxon>Metazoa</taxon>
        <taxon>Ecdysozoa</taxon>
        <taxon>Arthropoda</taxon>
        <taxon>Hexapoda</taxon>
        <taxon>Insecta</taxon>
        <taxon>Pterygota</taxon>
        <taxon>Neoptera</taxon>
        <taxon>Endopterygota</taxon>
        <taxon>Coleoptera</taxon>
        <taxon>Polyphaga</taxon>
        <taxon>Elateriformia</taxon>
        <taxon>Elateroidea</taxon>
        <taxon>Lampyridae</taxon>
        <taxon>Lampyrinae</taxon>
        <taxon>Photinus</taxon>
    </lineage>
</organism>
<dbReference type="Gene3D" id="3.30.930.10">
    <property type="entry name" value="Bira Bifunctional Protein, Domain 2"/>
    <property type="match status" value="1"/>
</dbReference>
<dbReference type="InParanoid" id="A0A1Y1LFQ1"/>
<name>A0A1Y1LFQ1_PHOPY</name>
<dbReference type="OrthoDB" id="201621at2759"/>
<evidence type="ECO:0000256" key="2">
    <source>
        <dbReference type="ARBA" id="ARBA00008242"/>
    </source>
</evidence>
<comment type="similarity">
    <text evidence="2">Belongs to the LplA family.</text>
</comment>
<evidence type="ECO:0000259" key="3">
    <source>
        <dbReference type="PROSITE" id="PS51733"/>
    </source>
</evidence>
<evidence type="ECO:0000313" key="5">
    <source>
        <dbReference type="EMBL" id="KAB0791376.1"/>
    </source>
</evidence>
<keyword evidence="6" id="KW-1185">Reference proteome</keyword>
<dbReference type="CDD" id="cd16443">
    <property type="entry name" value="LplA"/>
    <property type="match status" value="1"/>
</dbReference>
<evidence type="ECO:0000256" key="1">
    <source>
        <dbReference type="ARBA" id="ARBA00005085"/>
    </source>
</evidence>
<dbReference type="InterPro" id="IPR045864">
    <property type="entry name" value="aa-tRNA-synth_II/BPL/LPL"/>
</dbReference>
<reference evidence="4" key="1">
    <citation type="journal article" date="2016" name="Sci. Rep.">
        <title>Molecular characterization of firefly nuptial gifts: a multi-omics approach sheds light on postcopulatory sexual selection.</title>
        <authorList>
            <person name="Al-Wathiqui N."/>
            <person name="Fallon T.R."/>
            <person name="South A."/>
            <person name="Weng J.K."/>
            <person name="Lewis S.M."/>
        </authorList>
    </citation>
    <scope>NUCLEOTIDE SEQUENCE</scope>
</reference>
<dbReference type="UniPathway" id="UPA00537">
    <property type="reaction ID" value="UER00595"/>
</dbReference>
<dbReference type="PROSITE" id="PS51733">
    <property type="entry name" value="BPL_LPL_CATALYTIC"/>
    <property type="match status" value="1"/>
</dbReference>
<dbReference type="GO" id="GO:0009249">
    <property type="term" value="P:protein lipoylation"/>
    <property type="evidence" value="ECO:0007669"/>
    <property type="project" value="InterPro"/>
</dbReference>
<sequence length="355" mass="40050">MKSSFRFLSKVVDASKIKRTVLISQSNDIYTNLALEDWIYRKYDFESHNILMLWCNDPCVVIGRYQNPWLEANVADLPYVTDAGVALARRNSGGGTVYHDRGNLNLTFFTSKKQYDRKVNLRLIKVAIYKEYGLMVDISPRDDLVVGDLKVSGTAAKLGRLSAYHHCTLLVDANKTNISRALQKESSEIKTTASRSIRSKVTNLCDQNSAITVDGLISAIGREFLLPADDDFQYVNPTNAAFPELDKIRANLGEWEWCFGRTPKFTVTKSFIIPSKFLVDGRDQKLGVVITVENGRISDVQLNDSTGLFSLEALMINRLRECKFTPETVDGLIQSLLEEKYKFVSDCVRQVMTSI</sequence>
<dbReference type="InterPro" id="IPR004143">
    <property type="entry name" value="BPL_LPL_catalytic"/>
</dbReference>
<gene>
    <name evidence="5" type="ORF">PPYR_03176</name>
</gene>
<dbReference type="EMBL" id="GEZM01057039">
    <property type="protein sequence ID" value="JAV72492.1"/>
    <property type="molecule type" value="Transcribed_RNA"/>
</dbReference>
<accession>A0A1Y1LFQ1</accession>
<dbReference type="FunFam" id="3.30.930.10:FF:000045">
    <property type="entry name" value="lipoyltransferase 1, mitochondrial"/>
    <property type="match status" value="1"/>
</dbReference>
<dbReference type="Proteomes" id="UP000327044">
    <property type="component" value="Unassembled WGS sequence"/>
</dbReference>
<evidence type="ECO:0000313" key="6">
    <source>
        <dbReference type="Proteomes" id="UP000327044"/>
    </source>
</evidence>
<reference evidence="5 6" key="2">
    <citation type="journal article" date="2018" name="Elife">
        <title>Firefly genomes illuminate parallel origins of bioluminescence in beetles.</title>
        <authorList>
            <person name="Fallon T.R."/>
            <person name="Lower S.E."/>
            <person name="Chang C.H."/>
            <person name="Bessho-Uehara M."/>
            <person name="Martin G.J."/>
            <person name="Bewick A.J."/>
            <person name="Behringer M."/>
            <person name="Debat H.J."/>
            <person name="Wong I."/>
            <person name="Day J.C."/>
            <person name="Suvorov A."/>
            <person name="Silva C.J."/>
            <person name="Stanger-Hall K.F."/>
            <person name="Hall D.W."/>
            <person name="Schmitz R.J."/>
            <person name="Nelson D.R."/>
            <person name="Lewis S.M."/>
            <person name="Shigenobu S."/>
            <person name="Bybee S.M."/>
            <person name="Larracuente A.M."/>
            <person name="Oba Y."/>
            <person name="Weng J.K."/>
        </authorList>
    </citation>
    <scope>NUCLEOTIDE SEQUENCE [LARGE SCALE GENOMIC DNA]</scope>
    <source>
        <strain evidence="5">1611_PpyrPB1</strain>
        <tissue evidence="5">Whole body</tissue>
    </source>
</reference>
<dbReference type="Pfam" id="PF21948">
    <property type="entry name" value="LplA-B_cat"/>
    <property type="match status" value="1"/>
</dbReference>
<dbReference type="SUPFAM" id="SSF55681">
    <property type="entry name" value="Class II aaRS and biotin synthetases"/>
    <property type="match status" value="1"/>
</dbReference>
<dbReference type="EMBL" id="VVIM01000011">
    <property type="protein sequence ID" value="KAB0791376.1"/>
    <property type="molecule type" value="Genomic_DNA"/>
</dbReference>
<dbReference type="GO" id="GO:0017118">
    <property type="term" value="F:lipoyltransferase activity"/>
    <property type="evidence" value="ECO:0007669"/>
    <property type="project" value="TreeGrafter"/>
</dbReference>
<proteinExistence type="inferred from homology"/>
<dbReference type="AlphaFoldDB" id="A0A1Y1LFQ1"/>
<reference evidence="5" key="3">
    <citation type="submission" date="2019-08" db="EMBL/GenBank/DDBJ databases">
        <authorList>
            <consortium name="Photinus pyralis genome working group"/>
            <person name="Fallon T.R."/>
            <person name="Sander Lower S.E."/>
            <person name="Weng J.-K."/>
        </authorList>
    </citation>
    <scope>NUCLEOTIDE SEQUENCE</scope>
    <source>
        <strain evidence="5">1611_PpyrPB1</strain>
        <tissue evidence="5">Whole body</tissue>
    </source>
</reference>
<dbReference type="FunCoup" id="A0A1Y1LFQ1">
    <property type="interactions" value="768"/>
</dbReference>